<feature type="transmembrane region" description="Helical" evidence="6">
    <location>
        <begin position="219"/>
        <end position="239"/>
    </location>
</feature>
<sequence>MVPIDIVFLLACIYVPCLVLLYLAEIWTILKPGSPFKGSFYHLFVAGALVDLVFLIDTTHELRLVFFPLVNGFFDGYECMTCTQIRISISYMCPFAQDVLNTFIALNRFTSIGMPTDHARIWAKLLPIAIIGSVLVPFAIFFPTFWRKVFYTKMPLGPGWDMYYTQEDFSYLPWYKTHRITSIEMIITSVLIIVLYTLAARALRKLTGDTATRKQERKLLLFGVVNFFLSLLGMVPQVMIDFNLFPIEWVLIVVYQYTWLTDIKTFCAAVTMVVVNTTFRKHMLTAFKLEFAKMLPIDAFFHCFLHLCSLFDIAVFGRDMDHSEGIILYIFHIVASTMYKVISTVLFQPGSPFKGSFYYLFVAGALVITSIMLPIDIVFIISCVYVPCLIVLYLAEIWTILKNSRSDFVEEIFFLTGSPFKGPFYYLFVAGALVDLVFTTAATHVFRITFFPLINSLLDGYECLTCLQIRNKINVLYICPFAQDMLNTFVALNRL</sequence>
<dbReference type="AlphaFoldDB" id="A0A2A6C0F1"/>
<keyword evidence="5 6" id="KW-0472">Membrane</keyword>
<evidence type="ECO:0000256" key="5">
    <source>
        <dbReference type="ARBA" id="ARBA00023136"/>
    </source>
</evidence>
<dbReference type="PANTHER" id="PTHR31552:SF8">
    <property type="entry name" value="SERPENTINE RECEPTOR CLASS GAMMA"/>
    <property type="match status" value="1"/>
</dbReference>
<gene>
    <name evidence="7" type="primary">WBGene00280463</name>
</gene>
<accession>A0A8R1UWL0</accession>
<evidence type="ECO:0000256" key="4">
    <source>
        <dbReference type="ARBA" id="ARBA00022989"/>
    </source>
</evidence>
<keyword evidence="8" id="KW-1185">Reference proteome</keyword>
<feature type="transmembrane region" description="Helical" evidence="6">
    <location>
        <begin position="356"/>
        <end position="373"/>
    </location>
</feature>
<proteinExistence type="inferred from homology"/>
<dbReference type="InterPro" id="IPR000609">
    <property type="entry name" value="7TM_GPCR_serpentine_rcpt_Srg"/>
</dbReference>
<name>A0A2A6C0F1_PRIPA</name>
<dbReference type="GO" id="GO:0004888">
    <property type="term" value="F:transmembrane signaling receptor activity"/>
    <property type="evidence" value="ECO:0007669"/>
    <property type="project" value="InterPro"/>
</dbReference>
<dbReference type="PANTHER" id="PTHR31552">
    <property type="entry name" value="SERPENTINE RECEPTOR CLASS GAMMA"/>
    <property type="match status" value="1"/>
</dbReference>
<dbReference type="Proteomes" id="UP000005239">
    <property type="component" value="Unassembled WGS sequence"/>
</dbReference>
<dbReference type="SUPFAM" id="SSF81321">
    <property type="entry name" value="Family A G protein-coupled receptor-like"/>
    <property type="match status" value="1"/>
</dbReference>
<dbReference type="EnsemblMetazoa" id="PPA42094.1">
    <property type="protein sequence ID" value="PPA42094.1"/>
    <property type="gene ID" value="WBGene00280463"/>
</dbReference>
<evidence type="ECO:0000313" key="8">
    <source>
        <dbReference type="Proteomes" id="UP000005239"/>
    </source>
</evidence>
<keyword evidence="3 6" id="KW-0812">Transmembrane</keyword>
<comment type="similarity">
    <text evidence="2 6">Belongs to the nematode receptor-like protein srg family.</text>
</comment>
<feature type="transmembrane region" description="Helical" evidence="6">
    <location>
        <begin position="7"/>
        <end position="27"/>
    </location>
</feature>
<dbReference type="GO" id="GO:0007606">
    <property type="term" value="P:sensory perception of chemical stimulus"/>
    <property type="evidence" value="ECO:0007669"/>
    <property type="project" value="UniProtKB-UniRule"/>
</dbReference>
<evidence type="ECO:0000256" key="1">
    <source>
        <dbReference type="ARBA" id="ARBA00004141"/>
    </source>
</evidence>
<feature type="transmembrane region" description="Helical" evidence="6">
    <location>
        <begin position="259"/>
        <end position="279"/>
    </location>
</feature>
<feature type="transmembrane region" description="Helical" evidence="6">
    <location>
        <begin position="422"/>
        <end position="446"/>
    </location>
</feature>
<feature type="transmembrane region" description="Helical" evidence="6">
    <location>
        <begin position="326"/>
        <end position="347"/>
    </location>
</feature>
<evidence type="ECO:0000313" key="7">
    <source>
        <dbReference type="EnsemblMetazoa" id="PPA42094.1"/>
    </source>
</evidence>
<feature type="transmembrane region" description="Helical" evidence="6">
    <location>
        <begin position="180"/>
        <end position="199"/>
    </location>
</feature>
<comment type="subcellular location">
    <subcellularLocation>
        <location evidence="1">Membrane</location>
        <topology evidence="1">Multi-pass membrane protein</topology>
    </subcellularLocation>
</comment>
<reference evidence="8" key="1">
    <citation type="journal article" date="2008" name="Nat. Genet.">
        <title>The Pristionchus pacificus genome provides a unique perspective on nematode lifestyle and parasitism.</title>
        <authorList>
            <person name="Dieterich C."/>
            <person name="Clifton S.W."/>
            <person name="Schuster L.N."/>
            <person name="Chinwalla A."/>
            <person name="Delehaunty K."/>
            <person name="Dinkelacker I."/>
            <person name="Fulton L."/>
            <person name="Fulton R."/>
            <person name="Godfrey J."/>
            <person name="Minx P."/>
            <person name="Mitreva M."/>
            <person name="Roeseler W."/>
            <person name="Tian H."/>
            <person name="Witte H."/>
            <person name="Yang S.P."/>
            <person name="Wilson R.K."/>
            <person name="Sommer R.J."/>
        </authorList>
    </citation>
    <scope>NUCLEOTIDE SEQUENCE [LARGE SCALE GENOMIC DNA]</scope>
    <source>
        <strain evidence="8">PS312</strain>
    </source>
</reference>
<feature type="transmembrane region" description="Helical" evidence="6">
    <location>
        <begin position="379"/>
        <end position="401"/>
    </location>
</feature>
<evidence type="ECO:0000256" key="6">
    <source>
        <dbReference type="RuleBase" id="RU280813"/>
    </source>
</evidence>
<dbReference type="Pfam" id="PF02118">
    <property type="entry name" value="Srg"/>
    <property type="match status" value="1"/>
</dbReference>
<dbReference type="GO" id="GO:0016020">
    <property type="term" value="C:membrane"/>
    <property type="evidence" value="ECO:0007669"/>
    <property type="project" value="UniProtKB-SubCell"/>
</dbReference>
<feature type="transmembrane region" description="Helical" evidence="6">
    <location>
        <begin position="39"/>
        <end position="56"/>
    </location>
</feature>
<feature type="transmembrane region" description="Helical" evidence="6">
    <location>
        <begin position="125"/>
        <end position="146"/>
    </location>
</feature>
<evidence type="ECO:0000256" key="3">
    <source>
        <dbReference type="ARBA" id="ARBA00022692"/>
    </source>
</evidence>
<reference evidence="7" key="2">
    <citation type="submission" date="2022-06" db="UniProtKB">
        <authorList>
            <consortium name="EnsemblMetazoa"/>
        </authorList>
    </citation>
    <scope>IDENTIFICATION</scope>
    <source>
        <strain evidence="7">PS312</strain>
    </source>
</reference>
<keyword evidence="4 6" id="KW-1133">Transmembrane helix</keyword>
<protein>
    <recommendedName>
        <fullName evidence="6">Serpentine receptor class gamma</fullName>
    </recommendedName>
</protein>
<dbReference type="PRINTS" id="PR00698">
    <property type="entry name" value="TMPROTEINSRG"/>
</dbReference>
<accession>A0A2A6C0F1</accession>
<comment type="caution">
    <text evidence="6">Lacks conserved residue(s) required for the propagation of feature annotation.</text>
</comment>
<evidence type="ECO:0000256" key="2">
    <source>
        <dbReference type="ARBA" id="ARBA00005692"/>
    </source>
</evidence>
<organism evidence="7 8">
    <name type="scientific">Pristionchus pacificus</name>
    <name type="common">Parasitic nematode worm</name>
    <dbReference type="NCBI Taxonomy" id="54126"/>
    <lineage>
        <taxon>Eukaryota</taxon>
        <taxon>Metazoa</taxon>
        <taxon>Ecdysozoa</taxon>
        <taxon>Nematoda</taxon>
        <taxon>Chromadorea</taxon>
        <taxon>Rhabditida</taxon>
        <taxon>Rhabditina</taxon>
        <taxon>Diplogasteromorpha</taxon>
        <taxon>Diplogasteroidea</taxon>
        <taxon>Neodiplogasteridae</taxon>
        <taxon>Pristionchus</taxon>
    </lineage>
</organism>
<dbReference type="Gene3D" id="1.20.1070.10">
    <property type="entry name" value="Rhodopsin 7-helix transmembrane proteins"/>
    <property type="match status" value="1"/>
</dbReference>